<dbReference type="Pfam" id="PF00063">
    <property type="entry name" value="Myosin_head"/>
    <property type="match status" value="1"/>
</dbReference>
<evidence type="ECO:0000256" key="9">
    <source>
        <dbReference type="ARBA" id="ARBA00022737"/>
    </source>
</evidence>
<dbReference type="GO" id="GO:0005737">
    <property type="term" value="C:cytoplasm"/>
    <property type="evidence" value="ECO:0007669"/>
    <property type="project" value="UniProtKB-ARBA"/>
</dbReference>
<dbReference type="Gene3D" id="1.10.10.820">
    <property type="match status" value="1"/>
</dbReference>
<dbReference type="GO" id="GO:0016459">
    <property type="term" value="C:myosin complex"/>
    <property type="evidence" value="ECO:0007669"/>
    <property type="project" value="UniProtKB-KW"/>
</dbReference>
<comment type="catalytic activity">
    <reaction evidence="19">
        <text>L-threonyl-[protein] + ATP = O-phospho-L-threonyl-[protein] + ADP + H(+)</text>
        <dbReference type="Rhea" id="RHEA:46608"/>
        <dbReference type="Rhea" id="RHEA-COMP:11060"/>
        <dbReference type="Rhea" id="RHEA-COMP:11605"/>
        <dbReference type="ChEBI" id="CHEBI:15378"/>
        <dbReference type="ChEBI" id="CHEBI:30013"/>
        <dbReference type="ChEBI" id="CHEBI:30616"/>
        <dbReference type="ChEBI" id="CHEBI:61977"/>
        <dbReference type="ChEBI" id="CHEBI:456216"/>
        <dbReference type="EC" id="2.7.11.1"/>
    </reaction>
</comment>
<dbReference type="PROSITE" id="PS50011">
    <property type="entry name" value="PROTEIN_KINASE_DOM"/>
    <property type="match status" value="1"/>
</dbReference>
<evidence type="ECO:0000256" key="15">
    <source>
        <dbReference type="ARBA" id="ARBA00023203"/>
    </source>
</evidence>
<dbReference type="PROSITE" id="PS51456">
    <property type="entry name" value="MYOSIN_MOTOR"/>
    <property type="match status" value="1"/>
</dbReference>
<evidence type="ECO:0000256" key="4">
    <source>
        <dbReference type="ARBA" id="ARBA00012513"/>
    </source>
</evidence>
<keyword evidence="10 21" id="KW-0547">Nucleotide-binding</keyword>
<keyword evidence="17" id="KW-0966">Cell projection</keyword>
<evidence type="ECO:0000259" key="23">
    <source>
        <dbReference type="PROSITE" id="PS50011"/>
    </source>
</evidence>
<keyword evidence="8" id="KW-0808">Transferase</keyword>
<evidence type="ECO:0000256" key="2">
    <source>
        <dbReference type="ARBA" id="ARBA00004316"/>
    </source>
</evidence>
<keyword evidence="13 21" id="KW-0518">Myosin</keyword>
<dbReference type="GO" id="GO:0030832">
    <property type="term" value="P:regulation of actin filament length"/>
    <property type="evidence" value="ECO:0007669"/>
    <property type="project" value="TreeGrafter"/>
</dbReference>
<evidence type="ECO:0000256" key="1">
    <source>
        <dbReference type="ARBA" id="ARBA00004245"/>
    </source>
</evidence>
<evidence type="ECO:0000256" key="19">
    <source>
        <dbReference type="ARBA" id="ARBA00047899"/>
    </source>
</evidence>
<keyword evidence="18" id="KW-0844">Vision</keyword>
<dbReference type="PANTHER" id="PTHR46256">
    <property type="entry name" value="AGAP011099-PA"/>
    <property type="match status" value="1"/>
</dbReference>
<dbReference type="SMART" id="SM00220">
    <property type="entry name" value="S_TKc"/>
    <property type="match status" value="1"/>
</dbReference>
<dbReference type="SMART" id="SM00015">
    <property type="entry name" value="IQ"/>
    <property type="match status" value="3"/>
</dbReference>
<dbReference type="GO" id="GO:0004674">
    <property type="term" value="F:protein serine/threonine kinase activity"/>
    <property type="evidence" value="ECO:0007669"/>
    <property type="project" value="UniProtKB-KW"/>
</dbReference>
<comment type="similarity">
    <text evidence="3">In the C-terminal section; belongs to the TRAFAC class myosin-kinesin ATPase superfamily. Myosin family.</text>
</comment>
<keyword evidence="6" id="KW-0723">Serine/threonine-protein kinase</keyword>
<dbReference type="InterPro" id="IPR036083">
    <property type="entry name" value="MYSc_Myo3"/>
</dbReference>
<protein>
    <recommendedName>
        <fullName evidence="4">non-specific serine/threonine protein kinase</fullName>
        <ecNumber evidence="4">2.7.11.1</ecNumber>
    </recommendedName>
</protein>
<evidence type="ECO:0000259" key="24">
    <source>
        <dbReference type="PROSITE" id="PS51456"/>
    </source>
</evidence>
<dbReference type="Gene3D" id="1.20.58.530">
    <property type="match status" value="1"/>
</dbReference>
<accession>A0A8J2H5B4</accession>
<evidence type="ECO:0000256" key="18">
    <source>
        <dbReference type="ARBA" id="ARBA00023305"/>
    </source>
</evidence>
<dbReference type="PROSITE" id="PS00107">
    <property type="entry name" value="PROTEIN_KINASE_ATP"/>
    <property type="match status" value="1"/>
</dbReference>
<evidence type="ECO:0000256" key="6">
    <source>
        <dbReference type="ARBA" id="ARBA00022527"/>
    </source>
</evidence>
<dbReference type="Proteomes" id="UP000786811">
    <property type="component" value="Unassembled WGS sequence"/>
</dbReference>
<dbReference type="Gene3D" id="1.20.5.4820">
    <property type="match status" value="1"/>
</dbReference>
<dbReference type="EC" id="2.7.11.1" evidence="4"/>
<dbReference type="Pfam" id="PF00069">
    <property type="entry name" value="Pkinase"/>
    <property type="match status" value="1"/>
</dbReference>
<dbReference type="InterPro" id="IPR052409">
    <property type="entry name" value="Myosin-III_kinase_activity"/>
</dbReference>
<dbReference type="GO" id="GO:0003779">
    <property type="term" value="F:actin binding"/>
    <property type="evidence" value="ECO:0007669"/>
    <property type="project" value="UniProtKB-KW"/>
</dbReference>
<dbReference type="InterPro" id="IPR000048">
    <property type="entry name" value="IQ_motif_EF-hand-BS"/>
</dbReference>
<dbReference type="CDD" id="cd01379">
    <property type="entry name" value="MYSc_Myo3"/>
    <property type="match status" value="1"/>
</dbReference>
<evidence type="ECO:0000256" key="7">
    <source>
        <dbReference type="ARBA" id="ARBA00022606"/>
    </source>
</evidence>
<evidence type="ECO:0000256" key="22">
    <source>
        <dbReference type="PROSITE-ProRule" id="PRU10141"/>
    </source>
</evidence>
<dbReference type="Gene3D" id="3.40.850.10">
    <property type="entry name" value="Kinesin motor domain"/>
    <property type="match status" value="1"/>
</dbReference>
<dbReference type="OrthoDB" id="6108017at2759"/>
<keyword evidence="9" id="KW-0677">Repeat</keyword>
<organism evidence="25 26">
    <name type="scientific">Cotesia congregata</name>
    <name type="common">Parasitoid wasp</name>
    <name type="synonym">Apanteles congregatus</name>
    <dbReference type="NCBI Taxonomy" id="51543"/>
    <lineage>
        <taxon>Eukaryota</taxon>
        <taxon>Metazoa</taxon>
        <taxon>Ecdysozoa</taxon>
        <taxon>Arthropoda</taxon>
        <taxon>Hexapoda</taxon>
        <taxon>Insecta</taxon>
        <taxon>Pterygota</taxon>
        <taxon>Neoptera</taxon>
        <taxon>Endopterygota</taxon>
        <taxon>Hymenoptera</taxon>
        <taxon>Apocrita</taxon>
        <taxon>Ichneumonoidea</taxon>
        <taxon>Braconidae</taxon>
        <taxon>Microgastrinae</taxon>
        <taxon>Cotesia</taxon>
    </lineage>
</organism>
<dbReference type="PRINTS" id="PR00193">
    <property type="entry name" value="MYOSINHEAVY"/>
</dbReference>
<comment type="caution">
    <text evidence="25">The sequence shown here is derived from an EMBL/GenBank/DDBJ whole genome shotgun (WGS) entry which is preliminary data.</text>
</comment>
<dbReference type="GO" id="GO:0000146">
    <property type="term" value="F:microfilament motor activity"/>
    <property type="evidence" value="ECO:0007669"/>
    <property type="project" value="TreeGrafter"/>
</dbReference>
<dbReference type="PROSITE" id="PS00108">
    <property type="entry name" value="PROTEIN_KINASE_ST"/>
    <property type="match status" value="1"/>
</dbReference>
<keyword evidence="5" id="KW-0963">Cytoplasm</keyword>
<dbReference type="SUPFAM" id="SSF56112">
    <property type="entry name" value="Protein kinase-like (PK-like)"/>
    <property type="match status" value="1"/>
</dbReference>
<dbReference type="PROSITE" id="PS50096">
    <property type="entry name" value="IQ"/>
    <property type="match status" value="2"/>
</dbReference>
<evidence type="ECO:0000313" key="25">
    <source>
        <dbReference type="EMBL" id="CAG5073246.1"/>
    </source>
</evidence>
<dbReference type="SUPFAM" id="SSF52540">
    <property type="entry name" value="P-loop containing nucleoside triphosphate hydrolases"/>
    <property type="match status" value="1"/>
</dbReference>
<dbReference type="SMART" id="SM00242">
    <property type="entry name" value="MYSc"/>
    <property type="match status" value="1"/>
</dbReference>
<dbReference type="Gene3D" id="1.10.510.10">
    <property type="entry name" value="Transferase(Phosphotransferase) domain 1"/>
    <property type="match status" value="2"/>
</dbReference>
<dbReference type="GO" id="GO:0042995">
    <property type="term" value="C:cell projection"/>
    <property type="evidence" value="ECO:0007669"/>
    <property type="project" value="UniProtKB-SubCell"/>
</dbReference>
<keyword evidence="15 21" id="KW-0009">Actin-binding</keyword>
<keyword evidence="12 21" id="KW-0067">ATP-binding</keyword>
<dbReference type="EMBL" id="CAJNRD030001114">
    <property type="protein sequence ID" value="CAG5073246.1"/>
    <property type="molecule type" value="Genomic_DNA"/>
</dbReference>
<feature type="binding site" evidence="21">
    <location>
        <begin position="388"/>
        <end position="395"/>
    </location>
    <ligand>
        <name>ATP</name>
        <dbReference type="ChEBI" id="CHEBI:30616"/>
    </ligand>
</feature>
<dbReference type="Pfam" id="PF00612">
    <property type="entry name" value="IQ"/>
    <property type="match status" value="2"/>
</dbReference>
<keyword evidence="14 21" id="KW-0505">Motor protein</keyword>
<dbReference type="InterPro" id="IPR027417">
    <property type="entry name" value="P-loop_NTPase"/>
</dbReference>
<sequence length="1342" mass="155202">MDNIIEMGNPSNSTIYGGLSQHIDFNSLPDPSERFELQDLIGEGTYGEVYAAFDKETDTQVAVKILENIADNIEEIEEEYLILRDLGFHPNLPLFYGLYFKKSDSSDNQDQLWFVIELCTGGSVTNLVQGLKKRGSRLTDNQIAYIIKETVEALIYMHNNNCMHRDVKGHNILLTEDEGEPPLSELHPMRALFQIPRNPPPSLKNPDIYSPELSDFIAECLVKDLEHRPYATELKQHPLLNDIDFMIPQIKLELVEEIKLQKSSSSSSLIINRRIESTTKHGKLKVNRKAPPKKIYFDDLAALDSFTEEIIVEQLEERFKQGQIYTYIGDILVAVNPYINLGLYTGIEQRRYRGQARSDNLPHIFAVADAAYQALLHQRINQSIIISGESGAGKTESANLLLKQLVYLSKAPNRNIEEQILEVNPIMEAFGNAATGINKNSSRFGKYLELTITKGGKVTGARIAVYLLEQSRGLNAQEKLSEYHLSSQNLYKYLTCNENVENAQLIFVDKFNQINKSFKVIGFHEDQVNTVYRVLAVILNLGNIEFKEQDSEDNNDDNDDNNNKCTVADIEPLNNVADLLGVESQDLLETFTSISVVTHGETIVRNNTINEAQTIRDGMAKGLYGRLFDWIVNQINDCISFNRSLNKNYEPLTISLLDIFGFENFSKNSFEQLCINIANEQIQYYFNQHIFTWEQQEYIAEGIPIDVIEFYDNRPVLDMLLSRPIGLLALLDEETRFPGANDKSLIEKFHNNIKSQFYIRPKSDALCFAVNHFSGRVVYQAEGFLDKNRNFLSPEVVQLIRQSQFDMIRFLFQCPITKTGNLYSTTTMTKRIFNNKDDRNYLTTRDKYPNRISVLASQSRVQQTVSIYFRYSLMDLLQKMVSGTPQFVRCIKPNDLSSPQLFDNEKVIKQLRYTGVLETIRIRQNGFSHRISFADFLKRYCFLAFGWDETVLANRDNCRLLLIRLKIDGWALGKTKVFLKYYHVEFLSKMYEEQLRKIVMVQAWVRRWLAKIHYRKEKWQLACSVVTLQRHIRGWLLRKRLTEAVISNESQDQDSRVSTPIHQAENLAKRTIQPLKDSDENIDTDLPKMNQDNAAVIIQSNFRGYTIRKKFGSELEQKFKEILNKYDKKSEAREALINEGVSKEDAILIVHRWYKREVYNQRKSIIDPIHPKLRQAELIQFSQNIHMKNQQIHKYLRRNKPGLRLAEIEQLPEDYERPDGFKIVEKIMEYRDDSQLENDDDDTVKYYKNLKDEMSSGSEFEEDEAGWDSPLIQLENDLHPTSSRPAQVFLEMKSEREDRIKSQGDYAIAPEQQLSDIWHKALRQPPPTIGNSGNSIRFSLFV</sequence>
<dbReference type="PANTHER" id="PTHR46256:SF3">
    <property type="entry name" value="MYOSIN MOTOR DOMAIN-CONTAINING PROTEIN"/>
    <property type="match status" value="1"/>
</dbReference>
<evidence type="ECO:0000313" key="26">
    <source>
        <dbReference type="Proteomes" id="UP000786811"/>
    </source>
</evidence>
<feature type="binding site" evidence="22">
    <location>
        <position position="64"/>
    </location>
    <ligand>
        <name>ATP</name>
        <dbReference type="ChEBI" id="CHEBI:30616"/>
    </ligand>
</feature>
<evidence type="ECO:0000256" key="10">
    <source>
        <dbReference type="ARBA" id="ARBA00022741"/>
    </source>
</evidence>
<dbReference type="GO" id="GO:0005524">
    <property type="term" value="F:ATP binding"/>
    <property type="evidence" value="ECO:0007669"/>
    <property type="project" value="UniProtKB-UniRule"/>
</dbReference>
<dbReference type="InterPro" id="IPR008271">
    <property type="entry name" value="Ser/Thr_kinase_AS"/>
</dbReference>
<comment type="catalytic activity">
    <reaction evidence="20">
        <text>L-seryl-[protein] + ATP = O-phospho-L-seryl-[protein] + ADP + H(+)</text>
        <dbReference type="Rhea" id="RHEA:17989"/>
        <dbReference type="Rhea" id="RHEA-COMP:9863"/>
        <dbReference type="Rhea" id="RHEA-COMP:11604"/>
        <dbReference type="ChEBI" id="CHEBI:15378"/>
        <dbReference type="ChEBI" id="CHEBI:29999"/>
        <dbReference type="ChEBI" id="CHEBI:30616"/>
        <dbReference type="ChEBI" id="CHEBI:83421"/>
        <dbReference type="ChEBI" id="CHEBI:456216"/>
        <dbReference type="EC" id="2.7.11.1"/>
    </reaction>
</comment>
<evidence type="ECO:0000256" key="17">
    <source>
        <dbReference type="ARBA" id="ARBA00023273"/>
    </source>
</evidence>
<name>A0A8J2H5B4_COTCN</name>
<feature type="domain" description="Protein kinase" evidence="23">
    <location>
        <begin position="35"/>
        <end position="427"/>
    </location>
</feature>
<dbReference type="InterPro" id="IPR000719">
    <property type="entry name" value="Prot_kinase_dom"/>
</dbReference>
<feature type="domain" description="Myosin motor" evidence="24">
    <location>
        <begin position="295"/>
        <end position="995"/>
    </location>
</feature>
<evidence type="ECO:0000256" key="5">
    <source>
        <dbReference type="ARBA" id="ARBA00022490"/>
    </source>
</evidence>
<dbReference type="InterPro" id="IPR011009">
    <property type="entry name" value="Kinase-like_dom_sf"/>
</dbReference>
<keyword evidence="7" id="KW-0716">Sensory transduction</keyword>
<evidence type="ECO:0000256" key="3">
    <source>
        <dbReference type="ARBA" id="ARBA00006998"/>
    </source>
</evidence>
<keyword evidence="26" id="KW-1185">Reference proteome</keyword>
<dbReference type="InterPro" id="IPR001609">
    <property type="entry name" value="Myosin_head_motor_dom-like"/>
</dbReference>
<dbReference type="InterPro" id="IPR017441">
    <property type="entry name" value="Protein_kinase_ATP_BS"/>
</dbReference>
<evidence type="ECO:0000256" key="16">
    <source>
        <dbReference type="ARBA" id="ARBA00023212"/>
    </source>
</evidence>
<evidence type="ECO:0000256" key="14">
    <source>
        <dbReference type="ARBA" id="ARBA00023175"/>
    </source>
</evidence>
<dbReference type="GO" id="GO:0007601">
    <property type="term" value="P:visual perception"/>
    <property type="evidence" value="ECO:0007669"/>
    <property type="project" value="UniProtKB-KW"/>
</dbReference>
<dbReference type="InterPro" id="IPR036961">
    <property type="entry name" value="Kinesin_motor_dom_sf"/>
</dbReference>
<comment type="subcellular location">
    <subcellularLocation>
        <location evidence="2">Cell projection</location>
    </subcellularLocation>
    <subcellularLocation>
        <location evidence="1">Cytoplasm</location>
        <location evidence="1">Cytoskeleton</location>
    </subcellularLocation>
</comment>
<feature type="region of interest" description="Actin-binding" evidence="21">
    <location>
        <begin position="873"/>
        <end position="895"/>
    </location>
</feature>
<dbReference type="Gene3D" id="1.20.120.720">
    <property type="entry name" value="Myosin VI head, motor domain, U50 subdomain"/>
    <property type="match status" value="1"/>
</dbReference>
<keyword evidence="11" id="KW-0418">Kinase</keyword>
<evidence type="ECO:0000256" key="21">
    <source>
        <dbReference type="PROSITE-ProRule" id="PRU00782"/>
    </source>
</evidence>
<dbReference type="Gene3D" id="3.30.200.20">
    <property type="entry name" value="Phosphorylase Kinase, domain 1"/>
    <property type="match status" value="1"/>
</dbReference>
<comment type="similarity">
    <text evidence="21">Belongs to the TRAFAC class myosin-kinesin ATPase superfamily. Myosin family.</text>
</comment>
<gene>
    <name evidence="25" type="ORF">HICCMSTLAB_LOCUS242</name>
</gene>
<keyword evidence="16" id="KW-0206">Cytoskeleton</keyword>
<proteinExistence type="inferred from homology"/>
<reference evidence="25" key="1">
    <citation type="submission" date="2021-04" db="EMBL/GenBank/DDBJ databases">
        <authorList>
            <person name="Chebbi M.A.C M."/>
        </authorList>
    </citation>
    <scope>NUCLEOTIDE SEQUENCE</scope>
</reference>
<evidence type="ECO:0000256" key="8">
    <source>
        <dbReference type="ARBA" id="ARBA00022679"/>
    </source>
</evidence>
<evidence type="ECO:0000256" key="20">
    <source>
        <dbReference type="ARBA" id="ARBA00048679"/>
    </source>
</evidence>
<evidence type="ECO:0000256" key="12">
    <source>
        <dbReference type="ARBA" id="ARBA00022840"/>
    </source>
</evidence>
<evidence type="ECO:0000256" key="13">
    <source>
        <dbReference type="ARBA" id="ARBA00023123"/>
    </source>
</evidence>
<evidence type="ECO:0000256" key="11">
    <source>
        <dbReference type="ARBA" id="ARBA00022777"/>
    </source>
</evidence>